<dbReference type="InterPro" id="IPR036873">
    <property type="entry name" value="Rhodanese-like_dom_sf"/>
</dbReference>
<evidence type="ECO:0000313" key="3">
    <source>
        <dbReference type="Proteomes" id="UP000502297"/>
    </source>
</evidence>
<reference evidence="2 3" key="1">
    <citation type="submission" date="2020-03" db="EMBL/GenBank/DDBJ databases">
        <authorList>
            <person name="Zhu W."/>
        </authorList>
    </citation>
    <scope>NUCLEOTIDE SEQUENCE [LARGE SCALE GENOMIC DNA]</scope>
    <source>
        <strain evidence="2 3">323-1</strain>
    </source>
</reference>
<feature type="domain" description="Rhodanese" evidence="1">
    <location>
        <begin position="50"/>
        <end position="149"/>
    </location>
</feature>
<dbReference type="KEGG" id="asha:G8E00_06580"/>
<dbReference type="CDD" id="cd01522">
    <property type="entry name" value="RHOD_1"/>
    <property type="match status" value="1"/>
</dbReference>
<dbReference type="EMBL" id="CP049801">
    <property type="protein sequence ID" value="QIO05642.1"/>
    <property type="molecule type" value="Genomic_DNA"/>
</dbReference>
<proteinExistence type="predicted"/>
<dbReference type="Pfam" id="PF00581">
    <property type="entry name" value="Rhodanese"/>
    <property type="match status" value="1"/>
</dbReference>
<dbReference type="SUPFAM" id="SSF52821">
    <property type="entry name" value="Rhodanese/Cell cycle control phosphatase"/>
    <property type="match status" value="1"/>
</dbReference>
<sequence>MNSFTHPQTHSELNDQQVEDILEKAKQLGSDHELAFTGTVSPHDAWSLFQAGKVVIVDVRTNEERKFVGYVPDSIHVAWATGTSFNRNPRFVKELENKVGKDKIILLLCRSGKRSAAAANLAYNAGFENIYNIDQGFEGDLDKNNHRGSFNGWRYHKLPWIQD</sequence>
<organism evidence="2 3">
    <name type="scientific">Acinetobacter shaoyimingii</name>
    <dbReference type="NCBI Taxonomy" id="2715164"/>
    <lineage>
        <taxon>Bacteria</taxon>
        <taxon>Pseudomonadati</taxon>
        <taxon>Pseudomonadota</taxon>
        <taxon>Gammaproteobacteria</taxon>
        <taxon>Moraxellales</taxon>
        <taxon>Moraxellaceae</taxon>
        <taxon>Acinetobacter</taxon>
    </lineage>
</organism>
<dbReference type="PANTHER" id="PTHR45431:SF3">
    <property type="entry name" value="RHODANESE-LIKE DOMAIN-CONTAINING PROTEIN 15, CHLOROPLASTIC"/>
    <property type="match status" value="1"/>
</dbReference>
<dbReference type="Proteomes" id="UP000502297">
    <property type="component" value="Chromosome"/>
</dbReference>
<evidence type="ECO:0000259" key="1">
    <source>
        <dbReference type="PROSITE" id="PS50206"/>
    </source>
</evidence>
<gene>
    <name evidence="2" type="ORF">G8E00_06580</name>
</gene>
<protein>
    <submittedName>
        <fullName evidence="2">Rhodanese-like domain-containing protein</fullName>
    </submittedName>
</protein>
<keyword evidence="3" id="KW-1185">Reference proteome</keyword>
<accession>A0A6G8RUM8</accession>
<dbReference type="RefSeq" id="WP_166222883.1">
    <property type="nucleotide sequence ID" value="NZ_CP049801.1"/>
</dbReference>
<dbReference type="Gene3D" id="3.40.250.10">
    <property type="entry name" value="Rhodanese-like domain"/>
    <property type="match status" value="1"/>
</dbReference>
<dbReference type="InterPro" id="IPR052367">
    <property type="entry name" value="Thiosulfate_ST/Rhodanese-like"/>
</dbReference>
<dbReference type="SMART" id="SM00450">
    <property type="entry name" value="RHOD"/>
    <property type="match status" value="1"/>
</dbReference>
<evidence type="ECO:0000313" key="2">
    <source>
        <dbReference type="EMBL" id="QIO05642.1"/>
    </source>
</evidence>
<dbReference type="PANTHER" id="PTHR45431">
    <property type="entry name" value="RHODANESE-LIKE DOMAIN-CONTAINING PROTEIN 15, CHLOROPLASTIC"/>
    <property type="match status" value="1"/>
</dbReference>
<dbReference type="InterPro" id="IPR001763">
    <property type="entry name" value="Rhodanese-like_dom"/>
</dbReference>
<dbReference type="AlphaFoldDB" id="A0A6G8RUM8"/>
<name>A0A6G8RUM8_9GAMM</name>
<dbReference type="PROSITE" id="PS50206">
    <property type="entry name" value="RHODANESE_3"/>
    <property type="match status" value="1"/>
</dbReference>